<feature type="domain" description="AMP-dependent synthetase/ligase" evidence="3">
    <location>
        <begin position="28"/>
        <end position="385"/>
    </location>
</feature>
<feature type="domain" description="AMP-binding enzyme C-terminal" evidence="4">
    <location>
        <begin position="436"/>
        <end position="516"/>
    </location>
</feature>
<dbReference type="Gene3D" id="3.30.300.30">
    <property type="match status" value="1"/>
</dbReference>
<dbReference type="AlphaFoldDB" id="A0A2I1G5H5"/>
<reference evidence="5 6" key="1">
    <citation type="submission" date="2015-10" db="EMBL/GenBank/DDBJ databases">
        <title>Genome analyses suggest a sexual origin of heterokaryosis in a supposedly ancient asexual fungus.</title>
        <authorList>
            <person name="Ropars J."/>
            <person name="Sedzielewska K."/>
            <person name="Noel J."/>
            <person name="Charron P."/>
            <person name="Farinelli L."/>
            <person name="Marton T."/>
            <person name="Kruger M."/>
            <person name="Pelin A."/>
            <person name="Brachmann A."/>
            <person name="Corradi N."/>
        </authorList>
    </citation>
    <scope>NUCLEOTIDE SEQUENCE [LARGE SCALE GENOMIC DNA]</scope>
    <source>
        <strain evidence="5 6">A4</strain>
    </source>
</reference>
<dbReference type="InterPro" id="IPR000873">
    <property type="entry name" value="AMP-dep_synth/lig_dom"/>
</dbReference>
<dbReference type="InterPro" id="IPR045851">
    <property type="entry name" value="AMP-bd_C_sf"/>
</dbReference>
<dbReference type="PANTHER" id="PTHR24096">
    <property type="entry name" value="LONG-CHAIN-FATTY-ACID--COA LIGASE"/>
    <property type="match status" value="1"/>
</dbReference>
<organism evidence="5 6">
    <name type="scientific">Rhizophagus irregularis</name>
    <dbReference type="NCBI Taxonomy" id="588596"/>
    <lineage>
        <taxon>Eukaryota</taxon>
        <taxon>Fungi</taxon>
        <taxon>Fungi incertae sedis</taxon>
        <taxon>Mucoromycota</taxon>
        <taxon>Glomeromycotina</taxon>
        <taxon>Glomeromycetes</taxon>
        <taxon>Glomerales</taxon>
        <taxon>Glomeraceae</taxon>
        <taxon>Rhizophagus</taxon>
    </lineage>
</organism>
<evidence type="ECO:0000313" key="5">
    <source>
        <dbReference type="EMBL" id="PKY41889.1"/>
    </source>
</evidence>
<dbReference type="Pfam" id="PF00501">
    <property type="entry name" value="AMP-binding"/>
    <property type="match status" value="1"/>
</dbReference>
<dbReference type="Gene3D" id="2.30.38.10">
    <property type="entry name" value="Luciferase, Domain 3"/>
    <property type="match status" value="1"/>
</dbReference>
<dbReference type="VEuPathDB" id="FungiDB:FUN_014604"/>
<dbReference type="EMBL" id="LLXI01000172">
    <property type="protein sequence ID" value="PKY41889.1"/>
    <property type="molecule type" value="Genomic_DNA"/>
</dbReference>
<accession>A0A2I1G5H5</accession>
<evidence type="ECO:0000259" key="3">
    <source>
        <dbReference type="Pfam" id="PF00501"/>
    </source>
</evidence>
<keyword evidence="2" id="KW-0436">Ligase</keyword>
<dbReference type="VEuPathDB" id="FungiDB:RhiirA1_531253"/>
<keyword evidence="6" id="KW-1185">Reference proteome</keyword>
<dbReference type="Pfam" id="PF13193">
    <property type="entry name" value="AMP-binding_C"/>
    <property type="match status" value="1"/>
</dbReference>
<dbReference type="SUPFAM" id="SSF56801">
    <property type="entry name" value="Acetyl-CoA synthetase-like"/>
    <property type="match status" value="1"/>
</dbReference>
<name>A0A2I1G5H5_9GLOM</name>
<evidence type="ECO:0000313" key="6">
    <source>
        <dbReference type="Proteomes" id="UP000234323"/>
    </source>
</evidence>
<dbReference type="Gene3D" id="3.40.50.980">
    <property type="match status" value="2"/>
</dbReference>
<dbReference type="GO" id="GO:0016405">
    <property type="term" value="F:CoA-ligase activity"/>
    <property type="evidence" value="ECO:0007669"/>
    <property type="project" value="TreeGrafter"/>
</dbReference>
<dbReference type="InterPro" id="IPR025110">
    <property type="entry name" value="AMP-bd_C"/>
</dbReference>
<gene>
    <name evidence="5" type="ORF">RhiirA4_502767</name>
</gene>
<protein>
    <submittedName>
        <fullName evidence="5">Acetyl-CoA synthetase-like protein</fullName>
    </submittedName>
</protein>
<comment type="similarity">
    <text evidence="1">Belongs to the ATP-dependent AMP-binding enzyme family.</text>
</comment>
<dbReference type="CDD" id="cd05911">
    <property type="entry name" value="Firefly_Luc_like"/>
    <property type="match status" value="1"/>
</dbReference>
<dbReference type="PANTHER" id="PTHR24096:SF149">
    <property type="entry name" value="AMP-BINDING DOMAIN-CONTAINING PROTEIN-RELATED"/>
    <property type="match status" value="1"/>
</dbReference>
<evidence type="ECO:0000256" key="1">
    <source>
        <dbReference type="ARBA" id="ARBA00006432"/>
    </source>
</evidence>
<dbReference type="VEuPathDB" id="FungiDB:RhiirFUN_011760"/>
<comment type="caution">
    <text evidence="5">The sequence shown here is derived from an EMBL/GenBank/DDBJ whole genome shotgun (WGS) entry which is preliminary data.</text>
</comment>
<evidence type="ECO:0000259" key="4">
    <source>
        <dbReference type="Pfam" id="PF13193"/>
    </source>
</evidence>
<dbReference type="Proteomes" id="UP000234323">
    <property type="component" value="Unassembled WGS sequence"/>
</dbReference>
<proteinExistence type="inferred from homology"/>
<sequence length="537" mass="59660">MIFKSTTNIDIPAVKGVYQALINEANENATFIDGITGEKLTLDKLSSDSKKLAAGLIDKAEFKRGDVLAIFSPNQVDYPTVLFGTIAAGGIVTFVDSKYTVNDVAYQLKDSGAKYIVVFPSLLSKAIEAADAVNIPKSNIFLFGNEEIDEIKPYLFLKSEREANPIEYSPEEAKSTTAYLSYSFGTTGMIKGAETTHSNIVTNLAQIGCSNDDINSNTTFIGVLPLHHVYSMITLIHLTLLKGASVVLIPNFEFDLPTFCKTIQDYEVDVIHIVPSIAMSLVKDPISRKYDLSSLRSCISSAAPLSKELADSFARKFVPIRQSYGATEYSFTHFVKYAENIPIESIGKPIPNVECKIISEKGKELGYNQEGELCVRGPNVMKGYLNNKEATDACIDNEGWFHTGDIAKVDEFGNFYIVDRSKELIKYQGHQVSPIELESILNSHQSIDDAAVIGVYAEQEATECPAAYISLKQNVLESDQLKQEIKRYVEKRVPPYKRLSGGILFIDKIPKSSSGKILKKVLRNRIKKEHPYYRKQF</sequence>
<evidence type="ECO:0000256" key="2">
    <source>
        <dbReference type="ARBA" id="ARBA00022598"/>
    </source>
</evidence>